<dbReference type="InterPro" id="IPR006076">
    <property type="entry name" value="FAD-dep_OxRdtase"/>
</dbReference>
<dbReference type="SUPFAM" id="SSF51905">
    <property type="entry name" value="FAD/NAD(P)-binding domain"/>
    <property type="match status" value="1"/>
</dbReference>
<feature type="domain" description="Rieske" evidence="8">
    <location>
        <begin position="412"/>
        <end position="506"/>
    </location>
</feature>
<dbReference type="GO" id="GO:0016020">
    <property type="term" value="C:membrane"/>
    <property type="evidence" value="ECO:0007669"/>
    <property type="project" value="InterPro"/>
</dbReference>
<sequence length="547" mass="59195">MGMTSLRAATSTLPHRAALTGRIQVEVIVVGAGIVGLTTALILAQQGRSVAVIDAHRIGRGATGGSTGNLYATVADGLAALVKKWDAQTARAVVASRTEAIAWIEQQTTVRHSDCAFRRCPMFQYAISEQAEGRLQDELDAARLAGMAVDWTDHVPKPLPVPCGRVLVLPGQAQFHPLRYMHALAAHAEQCGVQVYEHSPAMELDAGSGVVRTPAGRLVGRHIVLATHTPIGFHFIQAGMQVRREYGLAFRLGGDALAPGIFWALGMPRLSVRSFETDGQRYLLCIGEHHETGRHDAAAALARLIAEAQTALQLGEPAWRWSAQHYHSPDELPYIGQDSAGFYVATGFSTDGLVYGTLAGRLIADQINGENRWSELYRVRRFHPERAGSNMFKANAGVAKEFFYDYVTHRSAKPAQAQALAPGQGAIVRLGHERVAAYRDAAGALHVVSAVCTHMKCMVHWNAVERSWDCPRHGSRYSPDGQVLEGPALSPLRNQLVLLQNHEVGECHPTETASNDTRGRPAMSARQSDDEGARRNASDAASDGDSQ</sequence>
<keyword evidence="2" id="KW-0479">Metal-binding</keyword>
<dbReference type="InterPro" id="IPR038010">
    <property type="entry name" value="YhfW_C"/>
</dbReference>
<dbReference type="SUPFAM" id="SSF50022">
    <property type="entry name" value="ISP domain"/>
    <property type="match status" value="1"/>
</dbReference>
<dbReference type="PANTHER" id="PTHR13847:SF274">
    <property type="entry name" value="RIESKE 2FE-2S IRON-SULFUR PROTEIN YHFW-RELATED"/>
    <property type="match status" value="1"/>
</dbReference>
<dbReference type="Gene3D" id="3.50.50.60">
    <property type="entry name" value="FAD/NAD(P)-binding domain"/>
    <property type="match status" value="1"/>
</dbReference>
<dbReference type="Pfam" id="PF01266">
    <property type="entry name" value="DAO"/>
    <property type="match status" value="1"/>
</dbReference>
<dbReference type="AlphaFoldDB" id="A0A7Z7JG35"/>
<name>A0A7Z7JG35_9BURK</name>
<feature type="compositionally biased region" description="Basic and acidic residues" evidence="7">
    <location>
        <begin position="527"/>
        <end position="537"/>
    </location>
</feature>
<dbReference type="PROSITE" id="PS51296">
    <property type="entry name" value="RIESKE"/>
    <property type="match status" value="1"/>
</dbReference>
<evidence type="ECO:0000256" key="4">
    <source>
        <dbReference type="ARBA" id="ARBA00023004"/>
    </source>
</evidence>
<evidence type="ECO:0000313" key="10">
    <source>
        <dbReference type="Proteomes" id="UP000257139"/>
    </source>
</evidence>
<dbReference type="PRINTS" id="PR00162">
    <property type="entry name" value="RIESKE"/>
</dbReference>
<organism evidence="9 10">
    <name type="scientific">Cupriavidus taiwanensis</name>
    <dbReference type="NCBI Taxonomy" id="164546"/>
    <lineage>
        <taxon>Bacteria</taxon>
        <taxon>Pseudomonadati</taxon>
        <taxon>Pseudomonadota</taxon>
        <taxon>Betaproteobacteria</taxon>
        <taxon>Burkholderiales</taxon>
        <taxon>Burkholderiaceae</taxon>
        <taxon>Cupriavidus</taxon>
    </lineage>
</organism>
<comment type="caution">
    <text evidence="9">The sequence shown here is derived from an EMBL/GenBank/DDBJ whole genome shotgun (WGS) entry which is preliminary data.</text>
</comment>
<dbReference type="Proteomes" id="UP000257139">
    <property type="component" value="Unassembled WGS sequence"/>
</dbReference>
<keyword evidence="4" id="KW-0408">Iron</keyword>
<dbReference type="GO" id="GO:0016491">
    <property type="term" value="F:oxidoreductase activity"/>
    <property type="evidence" value="ECO:0007669"/>
    <property type="project" value="UniProtKB-KW"/>
</dbReference>
<evidence type="ECO:0000256" key="5">
    <source>
        <dbReference type="ARBA" id="ARBA00023014"/>
    </source>
</evidence>
<dbReference type="CDD" id="cd03477">
    <property type="entry name" value="Rieske_YhfW_C"/>
    <property type="match status" value="1"/>
</dbReference>
<evidence type="ECO:0000256" key="6">
    <source>
        <dbReference type="ARBA" id="ARBA00023157"/>
    </source>
</evidence>
<proteinExistence type="predicted"/>
<evidence type="ECO:0000256" key="3">
    <source>
        <dbReference type="ARBA" id="ARBA00023002"/>
    </source>
</evidence>
<dbReference type="EMBL" id="OGUU01000049">
    <property type="protein sequence ID" value="SPC25946.1"/>
    <property type="molecule type" value="Genomic_DNA"/>
</dbReference>
<feature type="region of interest" description="Disordered" evidence="7">
    <location>
        <begin position="502"/>
        <end position="547"/>
    </location>
</feature>
<evidence type="ECO:0000256" key="7">
    <source>
        <dbReference type="SAM" id="MobiDB-lite"/>
    </source>
</evidence>
<accession>A0A7Z7JG35</accession>
<dbReference type="FunFam" id="2.102.10.10:FF:000014">
    <property type="entry name" value="Oxidoreductase, FAD dependent"/>
    <property type="match status" value="1"/>
</dbReference>
<dbReference type="InterPro" id="IPR017941">
    <property type="entry name" value="Rieske_2Fe-2S"/>
</dbReference>
<gene>
    <name evidence="9" type="ORF">CBM2594_U20133</name>
</gene>
<keyword evidence="3" id="KW-0560">Oxidoreductase</keyword>
<dbReference type="InterPro" id="IPR005805">
    <property type="entry name" value="Rieske_Fe-S_prot_C"/>
</dbReference>
<dbReference type="InterPro" id="IPR036922">
    <property type="entry name" value="Rieske_2Fe-2S_sf"/>
</dbReference>
<evidence type="ECO:0000313" key="9">
    <source>
        <dbReference type="EMBL" id="SPC25946.1"/>
    </source>
</evidence>
<dbReference type="Gene3D" id="3.30.9.10">
    <property type="entry name" value="D-Amino Acid Oxidase, subunit A, domain 2"/>
    <property type="match status" value="1"/>
</dbReference>
<dbReference type="Pfam" id="PF00355">
    <property type="entry name" value="Rieske"/>
    <property type="match status" value="1"/>
</dbReference>
<dbReference type="Gene3D" id="2.102.10.10">
    <property type="entry name" value="Rieske [2Fe-2S] iron-sulphur domain"/>
    <property type="match status" value="1"/>
</dbReference>
<dbReference type="GO" id="GO:0005737">
    <property type="term" value="C:cytoplasm"/>
    <property type="evidence" value="ECO:0007669"/>
    <property type="project" value="TreeGrafter"/>
</dbReference>
<protein>
    <submittedName>
        <fullName evidence="9">FAD-dependent oxidoreductase</fullName>
    </submittedName>
</protein>
<keyword evidence="6" id="KW-1015">Disulfide bond</keyword>
<dbReference type="GO" id="GO:0046872">
    <property type="term" value="F:metal ion binding"/>
    <property type="evidence" value="ECO:0007669"/>
    <property type="project" value="UniProtKB-KW"/>
</dbReference>
<dbReference type="PANTHER" id="PTHR13847">
    <property type="entry name" value="SARCOSINE DEHYDROGENASE-RELATED"/>
    <property type="match status" value="1"/>
</dbReference>
<reference evidence="9 10" key="1">
    <citation type="submission" date="2018-01" db="EMBL/GenBank/DDBJ databases">
        <authorList>
            <person name="Clerissi C."/>
        </authorList>
    </citation>
    <scope>NUCLEOTIDE SEQUENCE [LARGE SCALE GENOMIC DNA]</scope>
    <source>
        <strain evidence="9">Cupriavidus taiwanensis STM 6021</strain>
    </source>
</reference>
<dbReference type="GO" id="GO:0051537">
    <property type="term" value="F:2 iron, 2 sulfur cluster binding"/>
    <property type="evidence" value="ECO:0007669"/>
    <property type="project" value="UniProtKB-KW"/>
</dbReference>
<evidence type="ECO:0000256" key="2">
    <source>
        <dbReference type="ARBA" id="ARBA00022723"/>
    </source>
</evidence>
<evidence type="ECO:0000256" key="1">
    <source>
        <dbReference type="ARBA" id="ARBA00022714"/>
    </source>
</evidence>
<dbReference type="InterPro" id="IPR036188">
    <property type="entry name" value="FAD/NAD-bd_sf"/>
</dbReference>
<keyword evidence="5" id="KW-0411">Iron-sulfur</keyword>
<keyword evidence="1" id="KW-0001">2Fe-2S</keyword>
<evidence type="ECO:0000259" key="8">
    <source>
        <dbReference type="PROSITE" id="PS51296"/>
    </source>
</evidence>